<dbReference type="InterPro" id="IPR021856">
    <property type="entry name" value="DUF3465"/>
</dbReference>
<accession>A0A7X2H109</accession>
<reference evidence="2" key="1">
    <citation type="journal article" name="Emerg. Infect. Dis.">
        <title>Two cases of a newly characterized neisseria species.</title>
        <authorList>
            <person name="Mustapha M."/>
            <person name="Lemos A.P.S."/>
            <person name="Harrison L.H."/>
            <person name="Vantyne D."/>
            <person name="Sacchi C.T."/>
        </authorList>
    </citation>
    <scope>NUCLEOTIDE SEQUENCE</scope>
    <source>
        <strain evidence="2">N.95.16</strain>
    </source>
</reference>
<evidence type="ECO:0000313" key="3">
    <source>
        <dbReference type="Proteomes" id="UP000486297"/>
    </source>
</evidence>
<organism evidence="2 3">
    <name type="scientific">Neisseria brasiliensis</name>
    <dbReference type="NCBI Taxonomy" id="2666100"/>
    <lineage>
        <taxon>Bacteria</taxon>
        <taxon>Pseudomonadati</taxon>
        <taxon>Pseudomonadota</taxon>
        <taxon>Betaproteobacteria</taxon>
        <taxon>Neisseriales</taxon>
        <taxon>Neisseriaceae</taxon>
        <taxon>Neisseria</taxon>
    </lineage>
</organism>
<protein>
    <submittedName>
        <fullName evidence="2">DUF3465 domain-containing protein</fullName>
    </submittedName>
</protein>
<feature type="region of interest" description="Disordered" evidence="1">
    <location>
        <begin position="25"/>
        <end position="52"/>
    </location>
</feature>
<evidence type="ECO:0000313" key="2">
    <source>
        <dbReference type="EMBL" id="MRN38712.1"/>
    </source>
</evidence>
<keyword evidence="3" id="KW-1185">Reference proteome</keyword>
<comment type="caution">
    <text evidence="2">The sequence shown here is derived from an EMBL/GenBank/DDBJ whole genome shotgun (WGS) entry which is preliminary data.</text>
</comment>
<dbReference type="Proteomes" id="UP000486297">
    <property type="component" value="Unassembled WGS sequence"/>
</dbReference>
<sequence>MNKWIWIVIAAAAFFGYQKWQDTAQQPKQGQTQSRPSAQDQTRSGSATGSTNAEAVLQSAFEQRRNNLQIEGEGVVKKTLPDDNKGSRHQRFILKLSSGQTLLVAHNIDLADKIKGLKKGDTVRFYGVYEWSEQGGVIHWTHHDPNGRHIDGWLKHNGKIYQ</sequence>
<gene>
    <name evidence="2" type="ORF">GJU80_09535</name>
</gene>
<name>A0A7X2H109_9NEIS</name>
<dbReference type="AlphaFoldDB" id="A0A7X2H109"/>
<evidence type="ECO:0000256" key="1">
    <source>
        <dbReference type="SAM" id="MobiDB-lite"/>
    </source>
</evidence>
<dbReference type="Pfam" id="PF11948">
    <property type="entry name" value="DUF3465"/>
    <property type="match status" value="1"/>
</dbReference>
<dbReference type="EMBL" id="WJXO01000001">
    <property type="protein sequence ID" value="MRN38712.1"/>
    <property type="molecule type" value="Genomic_DNA"/>
</dbReference>
<dbReference type="RefSeq" id="WP_095502478.1">
    <property type="nucleotide sequence ID" value="NZ_WJXO01000001.1"/>
</dbReference>
<proteinExistence type="predicted"/>